<sequence>MRFRNAMIAFMALTLSFCYFPPQAVHAAGNIAFSYDLNHVGKVVTNKSSNVDAWGLGKWSTVAADLPPDSYSANDPYTKTVELMIATGGSTGRDLFVDTDDITDLTDYKFKALVEACANILRQGLKPKIKLGNVPLKFSADPLLKIFEVNVRPPDDYKAYYNYVKAIADQLKNHFGIDEVRTWTWGVLTEYDNSDWFDAGDANSTKIAYYKLYDYSVAALEDSLGAENVDVGAHSMFLGGGYWDARDFLNHCKNGTNYARGTVGTQIDYASISFYDNYPIGFDTPVFLNTINAIRNYANSIGLTGMKFGVDEGRILMGWDGKGLPTRDVQHPMQGSSDAKMFKVLVDNDVDWFAQWDGGNITDNGVRTLSGNMRNLLYKMTNGRVAEVTRTGTPTGSTDEVDSMASYNDTTHSIHVFAYNNNADKDANTVEPVTINLNHIEPVSGNTVTVKKWIVDDTHANWWATWWQDQTNRGLTDSDYLAAWSKYSGLPFVLLNQSDKDYFNSRGSVYKSLGDLAYTTQNVAINGNALTFTDNIEHHGVVFYEITNVKNAPVSLPGQAGTPSPASAATNVSTAPQISWTAGSGAVSHDIYFGTSSTPPFVQNQTGTVYNPGKLKAGTTYYLRIDERGTGGTAQGAVWSFTTTAYSDELLNNPGFENGTTGWTIDSSTLTSVTSPVHGGSKAVKVTNRADRYTGPRQNIKDLLAASGKGNYAVSTWLKAGTGSMDGLIQIWIKSNGGQESYYYQDLKSFSDWTQVSSTLNLTWTGALEDAQMRIFTGDGQVEDFYVDDASMKKVARTSPLINNPGFENGTTGWLTDSCVLTSVTSPVHGESKAVKVTDRADRYTGPRQDIKDVLAANGKGYYTVSAWLKAETGSMDGLIQVWVKSNGGQENYYYTPLTNFKDWTEVASRINVTWTGNLEAAQLRILTGNGQTGNFYADDVALKKVGEKASPDKATNPYPSTGRTRTILAPELTWTAGSRSASHDVYFGTSSSPPFVRNQTGTTYTPGTLEAGTTYYWRVDERNDSGITVGPVWSFTTLDAAPELLNNHGFEADTNGWVTDGASTLTSVTDPVHEGAKSVHVTSRLDEYGGPRQNIKDILTGSGQGDYDLSAWLKAGTGNMNGVIQIWVQYDGGKQTSYTQGLSGFGDWTKLFYKLNVTWTGTLEAAQLRIFTGSGQLGDFYVDDVSLKKEGPTK</sequence>
<name>A0ABW0HUI8_9BACL</name>
<feature type="domain" description="CBM-cenC" evidence="6">
    <location>
        <begin position="800"/>
        <end position="929"/>
    </location>
</feature>
<evidence type="ECO:0000313" key="7">
    <source>
        <dbReference type="EMBL" id="MFC5404826.1"/>
    </source>
</evidence>
<feature type="domain" description="CBM-cenC" evidence="6">
    <location>
        <begin position="649"/>
        <end position="778"/>
    </location>
</feature>
<dbReference type="SUPFAM" id="SSF49785">
    <property type="entry name" value="Galactose-binding domain-like"/>
    <property type="match status" value="3"/>
</dbReference>
<proteinExistence type="inferred from homology"/>
<dbReference type="InterPro" id="IPR003305">
    <property type="entry name" value="CenC_carb-bd"/>
</dbReference>
<comment type="similarity">
    <text evidence="1">Belongs to the glycosyl hydrolase 39 family.</text>
</comment>
<feature type="domain" description="CBM-cenC" evidence="6">
    <location>
        <begin position="1044"/>
        <end position="1174"/>
    </location>
</feature>
<dbReference type="Pfam" id="PF01229">
    <property type="entry name" value="Glyco_hydro_39"/>
    <property type="match status" value="1"/>
</dbReference>
<dbReference type="InterPro" id="IPR013783">
    <property type="entry name" value="Ig-like_fold"/>
</dbReference>
<dbReference type="Proteomes" id="UP001596113">
    <property type="component" value="Unassembled WGS sequence"/>
</dbReference>
<protein>
    <submittedName>
        <fullName evidence="7">Carbohydrate binding domain-containing protein</fullName>
    </submittedName>
</protein>
<keyword evidence="3" id="KW-0326">Glycosidase</keyword>
<evidence type="ECO:0000256" key="3">
    <source>
        <dbReference type="ARBA" id="ARBA00023295"/>
    </source>
</evidence>
<keyword evidence="8" id="KW-1185">Reference proteome</keyword>
<evidence type="ECO:0000259" key="5">
    <source>
        <dbReference type="Pfam" id="PF01229"/>
    </source>
</evidence>
<dbReference type="Gene3D" id="2.60.40.1500">
    <property type="entry name" value="Glycosyl hydrolase domain, family 39"/>
    <property type="match status" value="1"/>
</dbReference>
<keyword evidence="4" id="KW-0732">Signal</keyword>
<dbReference type="InterPro" id="IPR008979">
    <property type="entry name" value="Galactose-bd-like_sf"/>
</dbReference>
<dbReference type="RefSeq" id="WP_378135468.1">
    <property type="nucleotide sequence ID" value="NZ_JBHSMI010000028.1"/>
</dbReference>
<evidence type="ECO:0000256" key="2">
    <source>
        <dbReference type="ARBA" id="ARBA00022801"/>
    </source>
</evidence>
<dbReference type="InterPro" id="IPR017853">
    <property type="entry name" value="GH"/>
</dbReference>
<evidence type="ECO:0000313" key="8">
    <source>
        <dbReference type="Proteomes" id="UP001596113"/>
    </source>
</evidence>
<feature type="domain" description="Glycosyl hydrolases family 39 N-terminal catalytic" evidence="5">
    <location>
        <begin position="108"/>
        <end position="276"/>
    </location>
</feature>
<reference evidence="8" key="1">
    <citation type="journal article" date="2019" name="Int. J. Syst. Evol. Microbiol.">
        <title>The Global Catalogue of Microorganisms (GCM) 10K type strain sequencing project: providing services to taxonomists for standard genome sequencing and annotation.</title>
        <authorList>
            <consortium name="The Broad Institute Genomics Platform"/>
            <consortium name="The Broad Institute Genome Sequencing Center for Infectious Disease"/>
            <person name="Wu L."/>
            <person name="Ma J."/>
        </authorList>
    </citation>
    <scope>NUCLEOTIDE SEQUENCE [LARGE SCALE GENOMIC DNA]</scope>
    <source>
        <strain evidence="8">CGMCC 1.18575</strain>
    </source>
</reference>
<dbReference type="Gene3D" id="3.20.20.80">
    <property type="entry name" value="Glycosidases"/>
    <property type="match status" value="1"/>
</dbReference>
<keyword evidence="2" id="KW-0378">Hydrolase</keyword>
<accession>A0ABW0HUI8</accession>
<dbReference type="EMBL" id="JBHSMI010000028">
    <property type="protein sequence ID" value="MFC5404826.1"/>
    <property type="molecule type" value="Genomic_DNA"/>
</dbReference>
<dbReference type="Gene3D" id="2.60.40.10">
    <property type="entry name" value="Immunoglobulins"/>
    <property type="match status" value="2"/>
</dbReference>
<dbReference type="InterPro" id="IPR049166">
    <property type="entry name" value="GH39_cat"/>
</dbReference>
<evidence type="ECO:0000259" key="6">
    <source>
        <dbReference type="Pfam" id="PF02018"/>
    </source>
</evidence>
<comment type="caution">
    <text evidence="7">The sequence shown here is derived from an EMBL/GenBank/DDBJ whole genome shotgun (WGS) entry which is preliminary data.</text>
</comment>
<gene>
    <name evidence="7" type="ORF">ACFPOF_18965</name>
</gene>
<evidence type="ECO:0000256" key="1">
    <source>
        <dbReference type="ARBA" id="ARBA00008875"/>
    </source>
</evidence>
<dbReference type="Gene3D" id="2.60.120.260">
    <property type="entry name" value="Galactose-binding domain-like"/>
    <property type="match status" value="3"/>
</dbReference>
<feature type="signal peptide" evidence="4">
    <location>
        <begin position="1"/>
        <end position="27"/>
    </location>
</feature>
<dbReference type="Pfam" id="PF02018">
    <property type="entry name" value="CBM_4_9"/>
    <property type="match status" value="3"/>
</dbReference>
<organism evidence="7 8">
    <name type="scientific">Cohnella soli</name>
    <dbReference type="NCBI Taxonomy" id="425005"/>
    <lineage>
        <taxon>Bacteria</taxon>
        <taxon>Bacillati</taxon>
        <taxon>Bacillota</taxon>
        <taxon>Bacilli</taxon>
        <taxon>Bacillales</taxon>
        <taxon>Paenibacillaceae</taxon>
        <taxon>Cohnella</taxon>
    </lineage>
</organism>
<feature type="chain" id="PRO_5045496262" evidence="4">
    <location>
        <begin position="28"/>
        <end position="1195"/>
    </location>
</feature>
<dbReference type="SUPFAM" id="SSF51445">
    <property type="entry name" value="(Trans)glycosidases"/>
    <property type="match status" value="1"/>
</dbReference>
<evidence type="ECO:0000256" key="4">
    <source>
        <dbReference type="SAM" id="SignalP"/>
    </source>
</evidence>